<feature type="transmembrane region" description="Helical" evidence="6">
    <location>
        <begin position="96"/>
        <end position="116"/>
    </location>
</feature>
<gene>
    <name evidence="8" type="ORF">BN983_00069</name>
</gene>
<comment type="subcellular location">
    <subcellularLocation>
        <location evidence="1">Cell membrane</location>
        <topology evidence="1">Multi-pass membrane protein</topology>
    </subcellularLocation>
</comment>
<feature type="domain" description="RDD" evidence="7">
    <location>
        <begin position="3"/>
        <end position="128"/>
    </location>
</feature>
<reference evidence="9" key="1">
    <citation type="submission" date="2014-03" db="EMBL/GenBank/DDBJ databases">
        <authorList>
            <person name="Urmite Genomes U."/>
        </authorList>
    </citation>
    <scope>NUCLEOTIDE SEQUENCE [LARGE SCALE GENOMIC DNA]</scope>
    <source>
        <strain evidence="9">HD-03</strain>
    </source>
</reference>
<protein>
    <submittedName>
        <fullName evidence="8">RDD family protein</fullName>
    </submittedName>
</protein>
<evidence type="ECO:0000256" key="2">
    <source>
        <dbReference type="ARBA" id="ARBA00022475"/>
    </source>
</evidence>
<reference evidence="8 9" key="2">
    <citation type="submission" date="2014-05" db="EMBL/GenBank/DDBJ databases">
        <title>Draft genome sequence of Halobacillus karajensis HK-03.</title>
        <authorList>
            <person name="Khelaifia S."/>
            <person name="Croce O."/>
            <person name="Lagier J.C."/>
            <person name="Raoult D."/>
        </authorList>
    </citation>
    <scope>NUCLEOTIDE SEQUENCE [LARGE SCALE GENOMIC DNA]</scope>
    <source>
        <strain evidence="8 9">HD-03</strain>
    </source>
</reference>
<evidence type="ECO:0000259" key="7">
    <source>
        <dbReference type="Pfam" id="PF06271"/>
    </source>
</evidence>
<keyword evidence="9" id="KW-1185">Reference proteome</keyword>
<evidence type="ECO:0000256" key="3">
    <source>
        <dbReference type="ARBA" id="ARBA00022692"/>
    </source>
</evidence>
<feature type="transmembrane region" description="Helical" evidence="6">
    <location>
        <begin position="43"/>
        <end position="66"/>
    </location>
</feature>
<organism evidence="8 9">
    <name type="scientific">Halobacillus karajensis</name>
    <dbReference type="NCBI Taxonomy" id="195088"/>
    <lineage>
        <taxon>Bacteria</taxon>
        <taxon>Bacillati</taxon>
        <taxon>Bacillota</taxon>
        <taxon>Bacilli</taxon>
        <taxon>Bacillales</taxon>
        <taxon>Bacillaceae</taxon>
        <taxon>Halobacillus</taxon>
    </lineage>
</organism>
<proteinExistence type="predicted"/>
<dbReference type="InterPro" id="IPR051791">
    <property type="entry name" value="Pra-immunoreactive"/>
</dbReference>
<name>A0A024P0S8_9BACI</name>
<evidence type="ECO:0000256" key="5">
    <source>
        <dbReference type="ARBA" id="ARBA00023136"/>
    </source>
</evidence>
<evidence type="ECO:0000256" key="1">
    <source>
        <dbReference type="ARBA" id="ARBA00004651"/>
    </source>
</evidence>
<dbReference type="EMBL" id="CCDI010000001">
    <property type="protein sequence ID" value="CDQ21874.1"/>
    <property type="molecule type" value="Genomic_DNA"/>
</dbReference>
<feature type="transmembrane region" description="Helical" evidence="6">
    <location>
        <begin position="12"/>
        <end position="31"/>
    </location>
</feature>
<dbReference type="GO" id="GO:0005886">
    <property type="term" value="C:plasma membrane"/>
    <property type="evidence" value="ECO:0007669"/>
    <property type="project" value="UniProtKB-SubCell"/>
</dbReference>
<keyword evidence="5 6" id="KW-0472">Membrane</keyword>
<dbReference type="Proteomes" id="UP000028868">
    <property type="component" value="Unassembled WGS sequence"/>
</dbReference>
<evidence type="ECO:0000256" key="4">
    <source>
        <dbReference type="ARBA" id="ARBA00022989"/>
    </source>
</evidence>
<keyword evidence="3 6" id="KW-0812">Transmembrane</keyword>
<dbReference type="Pfam" id="PF06271">
    <property type="entry name" value="RDD"/>
    <property type="match status" value="1"/>
</dbReference>
<dbReference type="PANTHER" id="PTHR36115">
    <property type="entry name" value="PROLINE-RICH ANTIGEN HOMOLOG-RELATED"/>
    <property type="match status" value="1"/>
</dbReference>
<dbReference type="AlphaFoldDB" id="A0A024P0S8"/>
<accession>A0A024P0S8</accession>
<dbReference type="InterPro" id="IPR010432">
    <property type="entry name" value="RDD"/>
</dbReference>
<dbReference type="PANTHER" id="PTHR36115:SF9">
    <property type="entry name" value="LMO1584 PROTEIN"/>
    <property type="match status" value="1"/>
</dbReference>
<keyword evidence="2" id="KW-1003">Cell membrane</keyword>
<evidence type="ECO:0000313" key="9">
    <source>
        <dbReference type="Proteomes" id="UP000028868"/>
    </source>
</evidence>
<evidence type="ECO:0000313" key="8">
    <source>
        <dbReference type="EMBL" id="CDQ21874.1"/>
    </source>
</evidence>
<comment type="caution">
    <text evidence="8">The sequence shown here is derived from an EMBL/GenBank/DDBJ whole genome shotgun (WGS) entry which is preliminary data.</text>
</comment>
<keyword evidence="4 6" id="KW-1133">Transmembrane helix</keyword>
<evidence type="ECO:0000256" key="6">
    <source>
        <dbReference type="SAM" id="Phobius"/>
    </source>
</evidence>
<dbReference type="RefSeq" id="WP_051744157.1">
    <property type="nucleotide sequence ID" value="NZ_CCDH010000002.1"/>
</dbReference>
<sequence>MERAGFWSRLWALLLDGLMITIPLNLIWFMYQGEWTNNITQGWAWDIVYAAYMTILPVIWNGYVIGKRVLTIQIRKEGDQPVGLLQMFIREIIGKLFLGIATFGIASIISAFMIAFREDKRAIHDKLARTYVKNRI</sequence>